<feature type="transmembrane region" description="Helical" evidence="1">
    <location>
        <begin position="469"/>
        <end position="486"/>
    </location>
</feature>
<keyword evidence="1" id="KW-1133">Transmembrane helix</keyword>
<evidence type="ECO:0000313" key="2">
    <source>
        <dbReference type="EMBL" id="MDA8484592.1"/>
    </source>
</evidence>
<keyword evidence="3" id="KW-1185">Reference proteome</keyword>
<sequence>MIGKQIAETITSNYHLISAEENNSELNFNCRCNDFIREPENLKRQLDKISNRDTFTIEILFGHTDNPSSLSEKESTEIEKFLDSIKRNEKLIEENETAIIKIKISKNTLRKTTSVYSLEHLVDYWSKGSPYETLEKISSFSKNNQELETFGIDRTITTSLFRFIPAGLEPTREGQKETREDFFLKRDKICHFANGNEFDFIPGDFRFAQKPPSDRLEKLFKSLSQIFSLIYICNYSKIDKNGNIELKLNGYKQISKTISSLTNLNTKSSEDYFEIFSWAYKEGNISDKVGIARNIISIHLSNDDLLEIQDGAISSIQSNYQIYLKDNLKQYIDIKSKISESIQKSSDKAGEMVKQIGTQFRASIFSIYSFFFTVFLLRAITKNEADFSVSTGLYVIFILFIAITIAVYFYSLKELKKEETRFKSSYASLKKRYSDLISESDLKRILNNDKDHEDDLDFINQGRISTAKLWRIMILVIAMVMTALWLK</sequence>
<proteinExistence type="predicted"/>
<feature type="transmembrane region" description="Helical" evidence="1">
    <location>
        <begin position="362"/>
        <end position="380"/>
    </location>
</feature>
<keyword evidence="1" id="KW-0472">Membrane</keyword>
<feature type="transmembrane region" description="Helical" evidence="1">
    <location>
        <begin position="392"/>
        <end position="412"/>
    </location>
</feature>
<dbReference type="EMBL" id="JANEWF010000018">
    <property type="protein sequence ID" value="MDA8484592.1"/>
    <property type="molecule type" value="Genomic_DNA"/>
</dbReference>
<dbReference type="Proteomes" id="UP001211689">
    <property type="component" value="Unassembled WGS sequence"/>
</dbReference>
<organism evidence="2 3">
    <name type="scientific">Metapseudomonas resinovorans</name>
    <name type="common">Pseudomonas resinovorans</name>
    <dbReference type="NCBI Taxonomy" id="53412"/>
    <lineage>
        <taxon>Bacteria</taxon>
        <taxon>Pseudomonadati</taxon>
        <taxon>Pseudomonadota</taxon>
        <taxon>Gammaproteobacteria</taxon>
        <taxon>Pseudomonadales</taxon>
        <taxon>Pseudomonadaceae</taxon>
        <taxon>Metapseudomonas</taxon>
    </lineage>
</organism>
<name>A0ABT4Y7H7_METRE</name>
<accession>A0ABT4Y7H7</accession>
<evidence type="ECO:0000313" key="3">
    <source>
        <dbReference type="Proteomes" id="UP001211689"/>
    </source>
</evidence>
<reference evidence="2 3" key="1">
    <citation type="submission" date="2022-07" db="EMBL/GenBank/DDBJ databases">
        <title>Genome Analysis of Selected Gammaproteobacteria from Nigerian Food snails.</title>
        <authorList>
            <person name="Okafor A.C."/>
        </authorList>
    </citation>
    <scope>NUCLEOTIDE SEQUENCE [LARGE SCALE GENOMIC DNA]</scope>
    <source>
        <strain evidence="2 3">Awg 2</strain>
    </source>
</reference>
<keyword evidence="1" id="KW-0812">Transmembrane</keyword>
<dbReference type="RefSeq" id="WP_271471293.1">
    <property type="nucleotide sequence ID" value="NZ_JANEWF010000018.1"/>
</dbReference>
<evidence type="ECO:0000256" key="1">
    <source>
        <dbReference type="SAM" id="Phobius"/>
    </source>
</evidence>
<protein>
    <submittedName>
        <fullName evidence="2">Uncharacterized protein</fullName>
    </submittedName>
</protein>
<gene>
    <name evidence="2" type="ORF">NNO07_16085</name>
</gene>
<comment type="caution">
    <text evidence="2">The sequence shown here is derived from an EMBL/GenBank/DDBJ whole genome shotgun (WGS) entry which is preliminary data.</text>
</comment>